<evidence type="ECO:0000313" key="8">
    <source>
        <dbReference type="Proteomes" id="UP001172702"/>
    </source>
</evidence>
<dbReference type="Proteomes" id="UP000252187">
    <property type="component" value="Unassembled WGS sequence"/>
</dbReference>
<dbReference type="AlphaFoldDB" id="A0A365PCV7"/>
<proteinExistence type="inferred from homology"/>
<evidence type="ECO:0000313" key="7">
    <source>
        <dbReference type="Proteomes" id="UP000252187"/>
    </source>
</evidence>
<dbReference type="PANTHER" id="PTHR24321">
    <property type="entry name" value="DEHYDROGENASES, SHORT CHAIN"/>
    <property type="match status" value="1"/>
</dbReference>
<sequence length="275" mass="28782">MGQEQPLAGKVAFITGAARGQGRSHAVELARRGARILAMDICEDIDSVPYGLATADDLQQTVAEVEAVGGDIVAVTGDVREPADVAAAVDACRERFGVPDIVVANAGINSQRGEEPDAQQAFVDTIMVNLVGVWNTVHAIAPLMIERGEGGSIVLISSTNGLSGRGGDGSGAVTGYTASKHGVVGLMRSFMIWLAPHNIRINTIHPAGVLTAMVAHDEMARWFANNPEGHTMGNALPVPMLEPIDISRAVLYLVEESGRHVTGVTMPVDAGFTAK</sequence>
<keyword evidence="8" id="KW-1185">Reference proteome</keyword>
<comment type="similarity">
    <text evidence="1 4">Belongs to the short-chain dehydrogenases/reductases (SDR) family.</text>
</comment>
<gene>
    <name evidence="6" type="ORF">DQ226_04750</name>
    <name evidence="5" type="ORF">QYF62_10955</name>
</gene>
<dbReference type="PRINTS" id="PR00080">
    <property type="entry name" value="SDRFAMILY"/>
</dbReference>
<dbReference type="Proteomes" id="UP001172702">
    <property type="component" value="Unassembled WGS sequence"/>
</dbReference>
<evidence type="ECO:0000313" key="6">
    <source>
        <dbReference type="EMBL" id="RBA38564.1"/>
    </source>
</evidence>
<dbReference type="InterPro" id="IPR002347">
    <property type="entry name" value="SDR_fam"/>
</dbReference>
<comment type="caution">
    <text evidence="6">The sequence shown here is derived from an EMBL/GenBank/DDBJ whole genome shotgun (WGS) entry which is preliminary data.</text>
</comment>
<dbReference type="InterPro" id="IPR036291">
    <property type="entry name" value="NAD(P)-bd_dom_sf"/>
</dbReference>
<name>A0A365PCV7_9ACTN</name>
<organism evidence="6 7">
    <name type="scientific">Dietzia maris</name>
    <dbReference type="NCBI Taxonomy" id="37915"/>
    <lineage>
        <taxon>Bacteria</taxon>
        <taxon>Bacillati</taxon>
        <taxon>Actinomycetota</taxon>
        <taxon>Actinomycetes</taxon>
        <taxon>Mycobacteriales</taxon>
        <taxon>Dietziaceae</taxon>
        <taxon>Dietzia</taxon>
    </lineage>
</organism>
<dbReference type="EMBL" id="JAUHTB010000012">
    <property type="protein sequence ID" value="MDN4506570.1"/>
    <property type="molecule type" value="Genomic_DNA"/>
</dbReference>
<evidence type="ECO:0000256" key="4">
    <source>
        <dbReference type="RuleBase" id="RU000363"/>
    </source>
</evidence>
<dbReference type="Gene3D" id="3.40.50.720">
    <property type="entry name" value="NAD(P)-binding Rossmann-like Domain"/>
    <property type="match status" value="1"/>
</dbReference>
<evidence type="ECO:0000256" key="1">
    <source>
        <dbReference type="ARBA" id="ARBA00006484"/>
    </source>
</evidence>
<dbReference type="InterPro" id="IPR023985">
    <property type="entry name" value="SDR_subfam_1"/>
</dbReference>
<dbReference type="NCBIfam" id="TIGR03971">
    <property type="entry name" value="SDR_subfam_1"/>
    <property type="match status" value="1"/>
</dbReference>
<dbReference type="PRINTS" id="PR00081">
    <property type="entry name" value="GDHRDH"/>
</dbReference>
<dbReference type="RefSeq" id="WP_069388597.1">
    <property type="nucleotide sequence ID" value="NZ_JAUHTB010000012.1"/>
</dbReference>
<dbReference type="InterPro" id="IPR020904">
    <property type="entry name" value="Sc_DH/Rdtase_CS"/>
</dbReference>
<evidence type="ECO:0000256" key="3">
    <source>
        <dbReference type="ARBA" id="ARBA00023027"/>
    </source>
</evidence>
<dbReference type="SUPFAM" id="SSF51735">
    <property type="entry name" value="NAD(P)-binding Rossmann-fold domains"/>
    <property type="match status" value="1"/>
</dbReference>
<evidence type="ECO:0000313" key="5">
    <source>
        <dbReference type="EMBL" id="MDN4506570.1"/>
    </source>
</evidence>
<dbReference type="Pfam" id="PF00106">
    <property type="entry name" value="adh_short"/>
    <property type="match status" value="1"/>
</dbReference>
<dbReference type="EMBL" id="QNTT01000008">
    <property type="protein sequence ID" value="RBA38564.1"/>
    <property type="molecule type" value="Genomic_DNA"/>
</dbReference>
<protein>
    <submittedName>
        <fullName evidence="5">Mycofactocin-coupled SDR family oxidoreductase</fullName>
    </submittedName>
    <submittedName>
        <fullName evidence="6">NAD(P)-dependent oxidoreductase</fullName>
    </submittedName>
</protein>
<keyword evidence="2" id="KW-0560">Oxidoreductase</keyword>
<dbReference type="PROSITE" id="PS00061">
    <property type="entry name" value="ADH_SHORT"/>
    <property type="match status" value="1"/>
</dbReference>
<evidence type="ECO:0000256" key="2">
    <source>
        <dbReference type="ARBA" id="ARBA00023002"/>
    </source>
</evidence>
<dbReference type="FunFam" id="3.40.50.720:FF:000084">
    <property type="entry name" value="Short-chain dehydrogenase reductase"/>
    <property type="match status" value="1"/>
</dbReference>
<dbReference type="GO" id="GO:0016491">
    <property type="term" value="F:oxidoreductase activity"/>
    <property type="evidence" value="ECO:0007669"/>
    <property type="project" value="UniProtKB-KW"/>
</dbReference>
<dbReference type="CDD" id="cd05233">
    <property type="entry name" value="SDR_c"/>
    <property type="match status" value="1"/>
</dbReference>
<reference evidence="6 7" key="1">
    <citation type="submission" date="2018-06" db="EMBL/GenBank/DDBJ databases">
        <title>Whole genome sequencing of four bacterial strains from South Shetland trench revealing bio-synthetic gene clusters.</title>
        <authorList>
            <person name="Abdel-Mageed W.M."/>
            <person name="Lehri B."/>
            <person name="Jarmusch S.A."/>
            <person name="Miranda K."/>
            <person name="Goodfellow M."/>
            <person name="Jaspars M."/>
            <person name="Karlyshev A.V."/>
        </authorList>
    </citation>
    <scope>NUCLEOTIDE SEQUENCE [LARGE SCALE GENOMIC DNA]</scope>
    <source>
        <strain evidence="6 7">SST1</strain>
    </source>
</reference>
<keyword evidence="3" id="KW-0520">NAD</keyword>
<dbReference type="PANTHER" id="PTHR24321:SF8">
    <property type="entry name" value="ESTRADIOL 17-BETA-DEHYDROGENASE 8-RELATED"/>
    <property type="match status" value="1"/>
</dbReference>
<dbReference type="NCBIfam" id="NF009467">
    <property type="entry name" value="PRK12826.1-3"/>
    <property type="match status" value="1"/>
</dbReference>
<reference evidence="5 8" key="2">
    <citation type="submission" date="2023-07" db="EMBL/GenBank/DDBJ databases">
        <title>Strategy for survival of the halotoleranting strain Dietzia MX2 from the Yakshinskoe mineral salts deposit.</title>
        <authorList>
            <person name="Kharitonova M.A."/>
            <person name="Kupriyanova-Ashina F.G."/>
            <person name="Shakirov T.R."/>
            <person name="Vafina M.S."/>
            <person name="Ilinskaya O.N."/>
        </authorList>
    </citation>
    <scope>NUCLEOTIDE SEQUENCE [LARGE SCALE GENOMIC DNA]</scope>
    <source>
        <strain evidence="5 8">MX2</strain>
    </source>
</reference>
<accession>A0A365PCV7</accession>